<reference evidence="2" key="1">
    <citation type="submission" date="2022-07" db="EMBL/GenBank/DDBJ databases">
        <authorList>
            <person name="Torres-Arroyo K.M."/>
            <person name="Cardona-Perez A.V."/>
            <person name="Cruz-Vazquez C.O."/>
            <person name="Davila-Rivera B.E."/>
            <person name="Flores-Rivera E.M."/>
            <person name="Morales-Rodriguez J."/>
            <person name="Ramirez-Renta G.M."/>
            <person name="Ramos-Rodriguez C.M."/>
            <person name="Rodriguez-Rivera J.M."/>
            <person name="Toledo-Marrero N."/>
            <person name="Velazquez-Nunez L.D."/>
            <person name="Velez-Alicea A.S."/>
            <person name="Vazquez E."/>
            <person name="Balish M.F."/>
            <person name="Garlena R.A."/>
            <person name="Russell D.A."/>
            <person name="Jacobs-Sera D."/>
            <person name="Hatfull G.F."/>
        </authorList>
    </citation>
    <scope>NUCLEOTIDE SEQUENCE</scope>
</reference>
<sequence>MLPLIAQVRDRNLARVGILTDDDLAGLKLFPARNDVGTWELTLPHTVRDAAGRWVRHAMAEELAKPGAGIIIELPGGRRFSGPVLTPSFTESTEDSRGSWTFTGVSDAIVLADRLAFPDPTKADAQESSASRAYDARTGTAENLLHAFVRANLVEAPAPRADGRFRMGDNGGRGGIRTKSARFVNLLELCQELAVTDGLLFDVVQVGDTLEFQTAMPRDLTATIRMDIEGDTLAEASYAYSGPRATSVIVLGKGEAEDRLIRTRTAADAEALVATWGRRIEAVVDARGSEEAAELDAKGDEVLAEAGLPVSSLDVTPSDVNARELGLAWWLGDLVTVNVAGQAVKAAVTRVRIDITPDGINAGATVGDAVGFDPTRVTGARVTAVESRVSALERTTGTGSERSALLPKSYLYRNAVGATPVILDGELTPYALEWDTPYNPSGARSVRIRLVGDRWRIQGQTYEAKDLHPLAGEYPLQIVNDWWPYDERYNSDDWADGRAIVLPSGIVNLSGLILKNGGTANNEVIARMPAAIAPDSDQYFAISNSDVARGVVIKSNGDIMCPGTTIGANTYVSLDRISYPAKGVAQWTEVGAPGSGSSWGPNFEDYLYQGIKCMYWKDPYGFVWWRGLAKVKVAGSGDNANLVILPTSHRTAASKGEGHFRSVGNDGYAGIGSMSINGINYKAGTPNAVGNWISLAGLVTPSADALGTTLNNWWRFDWMTNSWNNHGALYPDAGVTRREDGLVCWRGLISGGIFGAGIGRMPNEAIPRETRLVDTISNQNRGRVDFWGLDRREDALYGTVYMNNGSNAWFSFDGITYAP</sequence>
<name>A0A9E7TWU6_9CAUD</name>
<proteinExistence type="predicted"/>
<gene>
    <name evidence="2" type="primary">16</name>
    <name evidence="2" type="ORF">SEA_CEN1621_16</name>
</gene>
<protein>
    <submittedName>
        <fullName evidence="2">Minor tail protein</fullName>
    </submittedName>
</protein>
<dbReference type="Pfam" id="PF14594">
    <property type="entry name" value="Sipho_Gp37"/>
    <property type="match status" value="1"/>
</dbReference>
<feature type="domain" description="Gp28/Gp37-like" evidence="1">
    <location>
        <begin position="6"/>
        <end position="368"/>
    </location>
</feature>
<dbReference type="Proteomes" id="UP001058660">
    <property type="component" value="Segment"/>
</dbReference>
<organism evidence="2 3">
    <name type="scientific">Microbacterium phage Cen1621</name>
    <dbReference type="NCBI Taxonomy" id="2965191"/>
    <lineage>
        <taxon>Viruses</taxon>
        <taxon>Duplodnaviria</taxon>
        <taxon>Heunggongvirae</taxon>
        <taxon>Uroviricota</taxon>
        <taxon>Caudoviricetes</taxon>
        <taxon>Casidaviridae</taxon>
        <taxon>Cenunavirus</taxon>
        <taxon>Cenunavirus Cen1621</taxon>
    </lineage>
</organism>
<dbReference type="InterPro" id="IPR029432">
    <property type="entry name" value="Gp28/Gp37-like_dom"/>
</dbReference>
<evidence type="ECO:0000313" key="2">
    <source>
        <dbReference type="EMBL" id="UVK59035.1"/>
    </source>
</evidence>
<evidence type="ECO:0000313" key="3">
    <source>
        <dbReference type="Proteomes" id="UP001058660"/>
    </source>
</evidence>
<accession>A0A9E7TWU6</accession>
<evidence type="ECO:0000259" key="1">
    <source>
        <dbReference type="Pfam" id="PF14594"/>
    </source>
</evidence>
<keyword evidence="3" id="KW-1185">Reference proteome</keyword>
<dbReference type="EMBL" id="ON970568">
    <property type="protein sequence ID" value="UVK59035.1"/>
    <property type="molecule type" value="Genomic_DNA"/>
</dbReference>